<organism evidence="1 2">
    <name type="scientific">Chitinophaga rupis</name>
    <dbReference type="NCBI Taxonomy" id="573321"/>
    <lineage>
        <taxon>Bacteria</taxon>
        <taxon>Pseudomonadati</taxon>
        <taxon>Bacteroidota</taxon>
        <taxon>Chitinophagia</taxon>
        <taxon>Chitinophagales</taxon>
        <taxon>Chitinophagaceae</taxon>
        <taxon>Chitinophaga</taxon>
    </lineage>
</organism>
<dbReference type="RefSeq" id="WP_238386551.1">
    <property type="nucleotide sequence ID" value="NZ_FOBB01000002.1"/>
</dbReference>
<sequence length="171" mass="17904">MKKILSTITGMLLILCVTSSISKAQLKRFSIGPFVEAGFPVGDLKDTHNTGYGIGLGADIKLIGGLGVTGSVSYMRFGGKSVSDGMGNNVKYDALSAVPVRVGLKYKLPIPLLYVKVEGGAANLTGGDGTAAIFAPGIGIRVLGFDLEGKYEAWFKDGTMGFFGLKAGWNF</sequence>
<dbReference type="STRING" id="573321.SAMN04488505_102823"/>
<proteinExistence type="predicted"/>
<evidence type="ECO:0000313" key="1">
    <source>
        <dbReference type="EMBL" id="SEL67521.1"/>
    </source>
</evidence>
<gene>
    <name evidence="1" type="ORF">SAMN04488505_102823</name>
</gene>
<reference evidence="1 2" key="1">
    <citation type="submission" date="2016-10" db="EMBL/GenBank/DDBJ databases">
        <authorList>
            <person name="de Groot N.N."/>
        </authorList>
    </citation>
    <scope>NUCLEOTIDE SEQUENCE [LARGE SCALE GENOMIC DNA]</scope>
    <source>
        <strain evidence="1 2">DSM 21039</strain>
    </source>
</reference>
<dbReference type="AlphaFoldDB" id="A0A1H7S4D1"/>
<keyword evidence="2" id="KW-1185">Reference proteome</keyword>
<evidence type="ECO:0008006" key="3">
    <source>
        <dbReference type="Google" id="ProtNLM"/>
    </source>
</evidence>
<accession>A0A1H7S4D1</accession>
<evidence type="ECO:0000313" key="2">
    <source>
        <dbReference type="Proteomes" id="UP000198984"/>
    </source>
</evidence>
<protein>
    <recommendedName>
        <fullName evidence="3">Outer membrane protein beta-barrel domain-containing protein</fullName>
    </recommendedName>
</protein>
<dbReference type="EMBL" id="FOBB01000002">
    <property type="protein sequence ID" value="SEL67521.1"/>
    <property type="molecule type" value="Genomic_DNA"/>
</dbReference>
<dbReference type="Proteomes" id="UP000198984">
    <property type="component" value="Unassembled WGS sequence"/>
</dbReference>
<name>A0A1H7S4D1_9BACT</name>